<evidence type="ECO:0000256" key="3">
    <source>
        <dbReference type="ARBA" id="ARBA00022452"/>
    </source>
</evidence>
<reference evidence="16" key="1">
    <citation type="journal article" date="2019" name="Int. J. Syst. Evol. Microbiol.">
        <title>The Global Catalogue of Microorganisms (GCM) 10K type strain sequencing project: providing services to taxonomists for standard genome sequencing and annotation.</title>
        <authorList>
            <consortium name="The Broad Institute Genomics Platform"/>
            <consortium name="The Broad Institute Genome Sequencing Center for Infectious Disease"/>
            <person name="Wu L."/>
            <person name="Ma J."/>
        </authorList>
    </citation>
    <scope>NUCLEOTIDE SEQUENCE [LARGE SCALE GENOMIC DNA]</scope>
    <source>
        <strain evidence="16">CCUG 60529</strain>
    </source>
</reference>
<dbReference type="PANTHER" id="PTHR30069">
    <property type="entry name" value="TONB-DEPENDENT OUTER MEMBRANE RECEPTOR"/>
    <property type="match status" value="1"/>
</dbReference>
<dbReference type="NCBIfam" id="TIGR04057">
    <property type="entry name" value="SusC_RagA_signa"/>
    <property type="match status" value="1"/>
</dbReference>
<dbReference type="RefSeq" id="WP_379938309.1">
    <property type="nucleotide sequence ID" value="NZ_JBHTIB010000002.1"/>
</dbReference>
<keyword evidence="7 10" id="KW-0472">Membrane</keyword>
<dbReference type="PANTHER" id="PTHR30069:SF29">
    <property type="entry name" value="HEMOGLOBIN AND HEMOGLOBIN-HAPTOGLOBIN-BINDING PROTEIN 1-RELATED"/>
    <property type="match status" value="1"/>
</dbReference>
<feature type="domain" description="TonB-dependent receptor plug" evidence="14">
    <location>
        <begin position="116"/>
        <end position="241"/>
    </location>
</feature>
<organism evidence="15 16">
    <name type="scientific">Mariniflexile aquimaris</name>
    <dbReference type="NCBI Taxonomy" id="881009"/>
    <lineage>
        <taxon>Bacteria</taxon>
        <taxon>Pseudomonadati</taxon>
        <taxon>Bacteroidota</taxon>
        <taxon>Flavobacteriia</taxon>
        <taxon>Flavobacteriales</taxon>
        <taxon>Flavobacteriaceae</taxon>
        <taxon>Mariniflexile</taxon>
    </lineage>
</organism>
<feature type="domain" description="TonB-dependent receptor-like beta-barrel" evidence="13">
    <location>
        <begin position="460"/>
        <end position="881"/>
    </location>
</feature>
<gene>
    <name evidence="15" type="ORF">ACFQ0I_00275</name>
</gene>
<proteinExistence type="inferred from homology"/>
<dbReference type="InterPro" id="IPR008969">
    <property type="entry name" value="CarboxyPept-like_regulatory"/>
</dbReference>
<feature type="chain" id="PRO_5045339353" evidence="12">
    <location>
        <begin position="23"/>
        <end position="1087"/>
    </location>
</feature>
<evidence type="ECO:0000256" key="6">
    <source>
        <dbReference type="ARBA" id="ARBA00023077"/>
    </source>
</evidence>
<dbReference type="InterPro" id="IPR023997">
    <property type="entry name" value="TonB-dep_OMP_SusC/RagA_CS"/>
</dbReference>
<sequence>MKTKFSGILTLLLAFVVQLTFAQEKTISGTISDGSGLPLPGATVIVKGTTSGTSTDFDGKYSIKANTGATLVFSFVGYTTKEIKVGASSTINVQLSEDASILDEVVITALGIKREKKSLGYATQEVSGETVSRVQSQNFVNSLSGKVAGLDIKSSGTLGGSVNAVIRGSSSIAGNNQALFVVDGVPVNNDTPNTSNQSTGRGGYDYGNAAADINPDDIESINVLKGAAASALYGSRAANGVIMITTKKGRKQKGIGVTVNSSIMAGTADKETLPVYQKKYGAGYGPFYDGPGSYWGLYDVDGDGTDDLTTVFTEDASYGAAFDENLLIYQWNSAFPDLATYQQATPWVAGANDPNYVWGTSSTTVNSVSLDGGTEKSAFRLGITNMLQEGNLPNSEIKRNSINFTGSHDFTDKLTISTLFNFTKTDGKGRYGTGYDANNVMQQFRQWWQVNVDLAEQKRSYFQTRQNTTWNINAYDDATPIYSDNPYWTFYENFQSDSRNRFWGNVVLDYELTDWLTVMGRFSYDTYAEIQEERTNVGSSNVPSYLRRNRNISEYNYDLMFNYNKDLSEKLNLAGTVGFTLRRNTWNNITGTTNDGLLLAGLYTLSNSEGAITTAEYDATKMVDGVYGQASLGYDDFAFIEGTYRRDRSSSLPKANNTFDYWSVTGSLIFSQLLEADWLTFGKLRGNYGIVGNDTNPYNVFNTYTIVTPTFNGGLATNPSARSNPDLLPEEQKNWEIGLEMQFLNKRLGFDVTYYNAQNINQITSVPVSNSTGYTSALLNAGTIENSGWEVQVNLTPVKTTNFSWDINLNWAKNKSLVVELIDGVNNLQLGSFQGGVSLNATPGQPYGTIRGSNYVFHDNGQPIVYTSADAPSGSWVGAYARTSDSNQVIGDINPEWTGGVFNSFSYKNLTFSFLVDIQKGGSVFSLDTWYGYATGLYDFTAGTNDLGNPVRNAVVGTAGNYDSTSGGVILPGVNADGSANETRNYVGYYANGWGYSRSPNAAHVYDAGFVKLREASLTYNLSAKVLDKTPFTSASLSVIGRNLWIIDKNVPYADPEAGLGAGNIQGYQSGSYPSIKEIGASLKLQF</sequence>
<evidence type="ECO:0000256" key="9">
    <source>
        <dbReference type="ARBA" id="ARBA00023237"/>
    </source>
</evidence>
<dbReference type="InterPro" id="IPR037066">
    <property type="entry name" value="Plug_dom_sf"/>
</dbReference>
<dbReference type="InterPro" id="IPR039426">
    <property type="entry name" value="TonB-dep_rcpt-like"/>
</dbReference>
<evidence type="ECO:0000256" key="1">
    <source>
        <dbReference type="ARBA" id="ARBA00004571"/>
    </source>
</evidence>
<evidence type="ECO:0000256" key="12">
    <source>
        <dbReference type="SAM" id="SignalP"/>
    </source>
</evidence>
<name>A0ABW3BMI2_9FLAO</name>
<evidence type="ECO:0000256" key="11">
    <source>
        <dbReference type="RuleBase" id="RU003357"/>
    </source>
</evidence>
<dbReference type="InterPro" id="IPR000531">
    <property type="entry name" value="Beta-barrel_TonB"/>
</dbReference>
<dbReference type="EMBL" id="JBHTIB010000002">
    <property type="protein sequence ID" value="MFD0834181.1"/>
    <property type="molecule type" value="Genomic_DNA"/>
</dbReference>
<keyword evidence="8" id="KW-0675">Receptor</keyword>
<protein>
    <submittedName>
        <fullName evidence="15">SusC/RagA family TonB-linked outer membrane protein</fullName>
    </submittedName>
</protein>
<evidence type="ECO:0000256" key="2">
    <source>
        <dbReference type="ARBA" id="ARBA00022448"/>
    </source>
</evidence>
<dbReference type="SUPFAM" id="SSF49464">
    <property type="entry name" value="Carboxypeptidase regulatory domain-like"/>
    <property type="match status" value="1"/>
</dbReference>
<evidence type="ECO:0000313" key="16">
    <source>
        <dbReference type="Proteomes" id="UP001597011"/>
    </source>
</evidence>
<keyword evidence="9 10" id="KW-0998">Cell outer membrane</keyword>
<dbReference type="SUPFAM" id="SSF56935">
    <property type="entry name" value="Porins"/>
    <property type="match status" value="1"/>
</dbReference>
<accession>A0ABW3BMI2</accession>
<evidence type="ECO:0000313" key="15">
    <source>
        <dbReference type="EMBL" id="MFD0834181.1"/>
    </source>
</evidence>
<keyword evidence="16" id="KW-1185">Reference proteome</keyword>
<dbReference type="Pfam" id="PF07715">
    <property type="entry name" value="Plug"/>
    <property type="match status" value="1"/>
</dbReference>
<comment type="subcellular location">
    <subcellularLocation>
        <location evidence="1 10">Cell outer membrane</location>
        <topology evidence="1 10">Multi-pass membrane protein</topology>
    </subcellularLocation>
</comment>
<evidence type="ECO:0000256" key="10">
    <source>
        <dbReference type="PROSITE-ProRule" id="PRU01360"/>
    </source>
</evidence>
<keyword evidence="4 10" id="KW-0812">Transmembrane</keyword>
<feature type="signal peptide" evidence="12">
    <location>
        <begin position="1"/>
        <end position="22"/>
    </location>
</feature>
<keyword evidence="6 11" id="KW-0798">TonB box</keyword>
<evidence type="ECO:0000256" key="4">
    <source>
        <dbReference type="ARBA" id="ARBA00022692"/>
    </source>
</evidence>
<dbReference type="NCBIfam" id="TIGR04056">
    <property type="entry name" value="OMP_RagA_SusC"/>
    <property type="match status" value="1"/>
</dbReference>
<keyword evidence="5 12" id="KW-0732">Signal</keyword>
<dbReference type="Gene3D" id="2.40.170.20">
    <property type="entry name" value="TonB-dependent receptor, beta-barrel domain"/>
    <property type="match status" value="1"/>
</dbReference>
<evidence type="ECO:0000256" key="5">
    <source>
        <dbReference type="ARBA" id="ARBA00022729"/>
    </source>
</evidence>
<dbReference type="InterPro" id="IPR012910">
    <property type="entry name" value="Plug_dom"/>
</dbReference>
<dbReference type="InterPro" id="IPR036942">
    <property type="entry name" value="Beta-barrel_TonB_sf"/>
</dbReference>
<dbReference type="Pfam" id="PF00593">
    <property type="entry name" value="TonB_dep_Rec_b-barrel"/>
    <property type="match status" value="1"/>
</dbReference>
<dbReference type="PROSITE" id="PS52016">
    <property type="entry name" value="TONB_DEPENDENT_REC_3"/>
    <property type="match status" value="1"/>
</dbReference>
<dbReference type="InterPro" id="IPR023996">
    <property type="entry name" value="TonB-dep_OMP_SusC/RagA"/>
</dbReference>
<comment type="caution">
    <text evidence="15">The sequence shown here is derived from an EMBL/GenBank/DDBJ whole genome shotgun (WGS) entry which is preliminary data.</text>
</comment>
<evidence type="ECO:0000256" key="8">
    <source>
        <dbReference type="ARBA" id="ARBA00023170"/>
    </source>
</evidence>
<dbReference type="Pfam" id="PF13715">
    <property type="entry name" value="CarbopepD_reg_2"/>
    <property type="match status" value="1"/>
</dbReference>
<comment type="similarity">
    <text evidence="10 11">Belongs to the TonB-dependent receptor family.</text>
</comment>
<evidence type="ECO:0000259" key="14">
    <source>
        <dbReference type="Pfam" id="PF07715"/>
    </source>
</evidence>
<keyword evidence="3 10" id="KW-1134">Transmembrane beta strand</keyword>
<evidence type="ECO:0000259" key="13">
    <source>
        <dbReference type="Pfam" id="PF00593"/>
    </source>
</evidence>
<dbReference type="Proteomes" id="UP001597011">
    <property type="component" value="Unassembled WGS sequence"/>
</dbReference>
<evidence type="ECO:0000256" key="7">
    <source>
        <dbReference type="ARBA" id="ARBA00023136"/>
    </source>
</evidence>
<keyword evidence="2 10" id="KW-0813">Transport</keyword>
<dbReference type="Gene3D" id="2.60.40.1120">
    <property type="entry name" value="Carboxypeptidase-like, regulatory domain"/>
    <property type="match status" value="1"/>
</dbReference>
<dbReference type="Gene3D" id="2.170.130.10">
    <property type="entry name" value="TonB-dependent receptor, plug domain"/>
    <property type="match status" value="1"/>
</dbReference>